<evidence type="ECO:0000256" key="1">
    <source>
        <dbReference type="ARBA" id="ARBA00004651"/>
    </source>
</evidence>
<keyword evidence="5" id="KW-1133">Transmembrane helix</keyword>
<dbReference type="PANTHER" id="PTHR34582:SF6">
    <property type="entry name" value="UPF0702 TRANSMEMBRANE PROTEIN YCAP"/>
    <property type="match status" value="1"/>
</dbReference>
<keyword evidence="3" id="KW-1003">Cell membrane</keyword>
<keyword evidence="6" id="KW-0472">Membrane</keyword>
<dbReference type="Proteomes" id="UP000520814">
    <property type="component" value="Unassembled WGS sequence"/>
</dbReference>
<dbReference type="EMBL" id="JACHGW010000005">
    <property type="protein sequence ID" value="MBB6052912.1"/>
    <property type="molecule type" value="Genomic_DNA"/>
</dbReference>
<evidence type="ECO:0000256" key="2">
    <source>
        <dbReference type="ARBA" id="ARBA00006448"/>
    </source>
</evidence>
<evidence type="ECO:0000256" key="4">
    <source>
        <dbReference type="ARBA" id="ARBA00022692"/>
    </source>
</evidence>
<dbReference type="AlphaFoldDB" id="A0A7W9SU78"/>
<dbReference type="GO" id="GO:0005886">
    <property type="term" value="C:plasma membrane"/>
    <property type="evidence" value="ECO:0007669"/>
    <property type="project" value="UniProtKB-SubCell"/>
</dbReference>
<feature type="domain" description="YetF C-terminal" evidence="7">
    <location>
        <begin position="100"/>
        <end position="168"/>
    </location>
</feature>
<evidence type="ECO:0000313" key="8">
    <source>
        <dbReference type="EMBL" id="MBB6052912.1"/>
    </source>
</evidence>
<organism evidence="8 9">
    <name type="scientific">Armatimonas rosea</name>
    <dbReference type="NCBI Taxonomy" id="685828"/>
    <lineage>
        <taxon>Bacteria</taxon>
        <taxon>Bacillati</taxon>
        <taxon>Armatimonadota</taxon>
        <taxon>Armatimonadia</taxon>
        <taxon>Armatimonadales</taxon>
        <taxon>Armatimonadaceae</taxon>
        <taxon>Armatimonas</taxon>
    </lineage>
</organism>
<evidence type="ECO:0000256" key="5">
    <source>
        <dbReference type="ARBA" id="ARBA00022989"/>
    </source>
</evidence>
<accession>A0A7W9SU78</accession>
<keyword evidence="9" id="KW-1185">Reference proteome</keyword>
<dbReference type="RefSeq" id="WP_221290276.1">
    <property type="nucleotide sequence ID" value="NZ_JACHGW010000005.1"/>
</dbReference>
<sequence length="193" mass="21272">MGTLWMHPWELEPLLLPHISWLEKVVRPLVVYGFLLVAFRFSGKRELGQATLFDFLILLLISNVVQNAMIGDDNSIGGSFAGVAVLLTLSWGLNKITARSPLLRKILEGSPTLLVHNGQVLDKAMRKESVAINDLLTAFREQGIASVSEVRYAVLELDGKISIIRNDAPVPMSREDCVVEEIRVQAAGLEPTA</sequence>
<gene>
    <name evidence="8" type="ORF">HNQ39_004744</name>
</gene>
<dbReference type="InterPro" id="IPR007353">
    <property type="entry name" value="DUF421"/>
</dbReference>
<comment type="caution">
    <text evidence="8">The sequence shown here is derived from an EMBL/GenBank/DDBJ whole genome shotgun (WGS) entry which is preliminary data.</text>
</comment>
<dbReference type="InterPro" id="IPR023090">
    <property type="entry name" value="UPF0702_alpha/beta_dom_sf"/>
</dbReference>
<dbReference type="Gene3D" id="3.30.240.20">
    <property type="entry name" value="bsu07140 like domains"/>
    <property type="match status" value="1"/>
</dbReference>
<evidence type="ECO:0000256" key="6">
    <source>
        <dbReference type="ARBA" id="ARBA00023136"/>
    </source>
</evidence>
<name>A0A7W9SU78_ARMRO</name>
<evidence type="ECO:0000256" key="3">
    <source>
        <dbReference type="ARBA" id="ARBA00022475"/>
    </source>
</evidence>
<proteinExistence type="inferred from homology"/>
<reference evidence="8 9" key="1">
    <citation type="submission" date="2020-08" db="EMBL/GenBank/DDBJ databases">
        <title>Genomic Encyclopedia of Type Strains, Phase IV (KMG-IV): sequencing the most valuable type-strain genomes for metagenomic binning, comparative biology and taxonomic classification.</title>
        <authorList>
            <person name="Goeker M."/>
        </authorList>
    </citation>
    <scope>NUCLEOTIDE SEQUENCE [LARGE SCALE GENOMIC DNA]</scope>
    <source>
        <strain evidence="8 9">DSM 23562</strain>
    </source>
</reference>
<evidence type="ECO:0000259" key="7">
    <source>
        <dbReference type="Pfam" id="PF04239"/>
    </source>
</evidence>
<keyword evidence="4" id="KW-0812">Transmembrane</keyword>
<dbReference type="Pfam" id="PF04239">
    <property type="entry name" value="DUF421"/>
    <property type="match status" value="1"/>
</dbReference>
<comment type="subcellular location">
    <subcellularLocation>
        <location evidence="1">Cell membrane</location>
        <topology evidence="1">Multi-pass membrane protein</topology>
    </subcellularLocation>
</comment>
<evidence type="ECO:0000313" key="9">
    <source>
        <dbReference type="Proteomes" id="UP000520814"/>
    </source>
</evidence>
<dbReference type="PANTHER" id="PTHR34582">
    <property type="entry name" value="UPF0702 TRANSMEMBRANE PROTEIN YCAP"/>
    <property type="match status" value="1"/>
</dbReference>
<comment type="similarity">
    <text evidence="2">Belongs to the UPF0702 family.</text>
</comment>
<protein>
    <submittedName>
        <fullName evidence="8">Uncharacterized membrane protein YcaP (DUF421 family)</fullName>
    </submittedName>
</protein>